<feature type="transmembrane region" description="Helical" evidence="1">
    <location>
        <begin position="102"/>
        <end position="124"/>
    </location>
</feature>
<dbReference type="PANTHER" id="PTHR37299:SF1">
    <property type="entry name" value="STAGE 0 SPORULATION PROTEIN A HOMOLOG"/>
    <property type="match status" value="1"/>
</dbReference>
<keyword evidence="1" id="KW-0472">Membrane</keyword>
<dbReference type="PROSITE" id="PS50930">
    <property type="entry name" value="HTH_LYTTR"/>
    <property type="match status" value="1"/>
</dbReference>
<gene>
    <name evidence="3" type="ORF">CWM47_27355</name>
</gene>
<organism evidence="3 4">
    <name type="scientific">Spirosoma pollinicola</name>
    <dbReference type="NCBI Taxonomy" id="2057025"/>
    <lineage>
        <taxon>Bacteria</taxon>
        <taxon>Pseudomonadati</taxon>
        <taxon>Bacteroidota</taxon>
        <taxon>Cytophagia</taxon>
        <taxon>Cytophagales</taxon>
        <taxon>Cytophagaceae</taxon>
        <taxon>Spirosoma</taxon>
    </lineage>
</organism>
<proteinExistence type="predicted"/>
<dbReference type="InterPro" id="IPR007492">
    <property type="entry name" value="LytTR_DNA-bd_dom"/>
</dbReference>
<evidence type="ECO:0000256" key="1">
    <source>
        <dbReference type="SAM" id="Phobius"/>
    </source>
</evidence>
<dbReference type="EMBL" id="CP025096">
    <property type="protein sequence ID" value="AUD05234.1"/>
    <property type="molecule type" value="Genomic_DNA"/>
</dbReference>
<dbReference type="Proteomes" id="UP000232883">
    <property type="component" value="Chromosome"/>
</dbReference>
<dbReference type="InterPro" id="IPR046947">
    <property type="entry name" value="LytR-like"/>
</dbReference>
<dbReference type="GO" id="GO:0003677">
    <property type="term" value="F:DNA binding"/>
    <property type="evidence" value="ECO:0007669"/>
    <property type="project" value="InterPro"/>
</dbReference>
<accession>A0A2K8Z5X7</accession>
<keyword evidence="1" id="KW-1133">Transmembrane helix</keyword>
<sequence length="337" mass="39576">MKEIRLTRSFLSKPINSVVILFSILVLIEAVSWSIGYEIKTEKVEKAGGYFHYVWLFLRAAIIPELFTVFITISLVNRFHSWFNAQVVQNTWTEIGRYELRFLPVLCFAFWLFDPVTQTIRFLIEQYPRYSLSSYWKVYIVDTYTWHVYFMYLFPVILIGYTAINISLLQDFLQQRREAQEAAEADAAKAAQEALALSATFLPKPITPSPYLSYLKGKNSFGELDFPVNDVYYFTIEERFYYAELAKGRYLIGKTLNELEAELDPNQFFRIKRDYIVNRQAVLNYAYWENGKYIVRLNMPEGHNIIVPRARMQEFREWLQSGQGGSYINSDSFMVAS</sequence>
<dbReference type="SMART" id="SM00850">
    <property type="entry name" value="LytTR"/>
    <property type="match status" value="1"/>
</dbReference>
<dbReference type="GO" id="GO:0000156">
    <property type="term" value="F:phosphorelay response regulator activity"/>
    <property type="evidence" value="ECO:0007669"/>
    <property type="project" value="InterPro"/>
</dbReference>
<dbReference type="PANTHER" id="PTHR37299">
    <property type="entry name" value="TRANSCRIPTIONAL REGULATOR-RELATED"/>
    <property type="match status" value="1"/>
</dbReference>
<keyword evidence="4" id="KW-1185">Reference proteome</keyword>
<reference evidence="3 4" key="1">
    <citation type="submission" date="2017-11" db="EMBL/GenBank/DDBJ databases">
        <title>Taxonomic description and genome sequences of Spirosoma HA7 sp. nov., isolated from pollen microhabitat of Corylus avellana.</title>
        <authorList>
            <person name="Ambika Manirajan B."/>
            <person name="Suarez C."/>
            <person name="Ratering S."/>
            <person name="Geissler-Plaum R."/>
            <person name="Cardinale M."/>
            <person name="Sylvia S."/>
        </authorList>
    </citation>
    <scope>NUCLEOTIDE SEQUENCE [LARGE SCALE GENOMIC DNA]</scope>
    <source>
        <strain evidence="3 4">HA7</strain>
    </source>
</reference>
<dbReference type="AlphaFoldDB" id="A0A2K8Z5X7"/>
<feature type="transmembrane region" description="Helical" evidence="1">
    <location>
        <begin position="56"/>
        <end position="76"/>
    </location>
</feature>
<feature type="transmembrane region" description="Helical" evidence="1">
    <location>
        <begin position="144"/>
        <end position="168"/>
    </location>
</feature>
<feature type="domain" description="HTH LytTR-type" evidence="2">
    <location>
        <begin position="226"/>
        <end position="321"/>
    </location>
</feature>
<feature type="transmembrane region" description="Helical" evidence="1">
    <location>
        <begin position="15"/>
        <end position="36"/>
    </location>
</feature>
<protein>
    <submittedName>
        <fullName evidence="3">LytTR family transcriptional regulator</fullName>
    </submittedName>
</protein>
<evidence type="ECO:0000313" key="3">
    <source>
        <dbReference type="EMBL" id="AUD05234.1"/>
    </source>
</evidence>
<evidence type="ECO:0000313" key="4">
    <source>
        <dbReference type="Proteomes" id="UP000232883"/>
    </source>
</evidence>
<dbReference type="KEGG" id="spir:CWM47_27355"/>
<name>A0A2K8Z5X7_9BACT</name>
<evidence type="ECO:0000259" key="2">
    <source>
        <dbReference type="PROSITE" id="PS50930"/>
    </source>
</evidence>
<keyword evidence="1" id="KW-0812">Transmembrane</keyword>
<dbReference type="OrthoDB" id="1187461at2"/>
<dbReference type="Pfam" id="PF04397">
    <property type="entry name" value="LytTR"/>
    <property type="match status" value="1"/>
</dbReference>
<dbReference type="Gene3D" id="2.40.50.1020">
    <property type="entry name" value="LytTr DNA-binding domain"/>
    <property type="match status" value="1"/>
</dbReference>